<comment type="similarity">
    <text evidence="1">Belongs to the fantastic four family.</text>
</comment>
<keyword evidence="5" id="KW-1185">Reference proteome</keyword>
<protein>
    <recommendedName>
        <fullName evidence="3">FAF domain-containing protein</fullName>
    </recommendedName>
</protein>
<dbReference type="AlphaFoldDB" id="A0A251NQF9"/>
<dbReference type="PANTHER" id="PTHR33155:SF3">
    <property type="entry name" value="PROTEIN FAF-LIKE, CHLOROPLASTIC"/>
    <property type="match status" value="1"/>
</dbReference>
<feature type="region of interest" description="Disordered" evidence="2">
    <location>
        <begin position="188"/>
        <end position="207"/>
    </location>
</feature>
<proteinExistence type="inferred from homology"/>
<feature type="region of interest" description="Disordered" evidence="2">
    <location>
        <begin position="214"/>
        <end position="234"/>
    </location>
</feature>
<organism evidence="4 5">
    <name type="scientific">Prunus persica</name>
    <name type="common">Peach</name>
    <name type="synonym">Amygdalus persica</name>
    <dbReference type="NCBI Taxonomy" id="3760"/>
    <lineage>
        <taxon>Eukaryota</taxon>
        <taxon>Viridiplantae</taxon>
        <taxon>Streptophyta</taxon>
        <taxon>Embryophyta</taxon>
        <taxon>Tracheophyta</taxon>
        <taxon>Spermatophyta</taxon>
        <taxon>Magnoliopsida</taxon>
        <taxon>eudicotyledons</taxon>
        <taxon>Gunneridae</taxon>
        <taxon>Pentapetalae</taxon>
        <taxon>rosids</taxon>
        <taxon>fabids</taxon>
        <taxon>Rosales</taxon>
        <taxon>Rosaceae</taxon>
        <taxon>Amygdaloideae</taxon>
        <taxon>Amygdaleae</taxon>
        <taxon>Prunus</taxon>
    </lineage>
</organism>
<evidence type="ECO:0000313" key="5">
    <source>
        <dbReference type="Proteomes" id="UP000006882"/>
    </source>
</evidence>
<dbReference type="Gramene" id="ONI01543">
    <property type="protein sequence ID" value="ONI01543"/>
    <property type="gene ID" value="PRUPE_6G145500"/>
</dbReference>
<dbReference type="EMBL" id="CM007656">
    <property type="protein sequence ID" value="ONI01543.1"/>
    <property type="molecule type" value="Genomic_DNA"/>
</dbReference>
<accession>A0A251NQF9</accession>
<feature type="compositionally biased region" description="Acidic residues" evidence="2">
    <location>
        <begin position="362"/>
        <end position="377"/>
    </location>
</feature>
<dbReference type="InterPro" id="IPR046431">
    <property type="entry name" value="FAF_dom"/>
</dbReference>
<evidence type="ECO:0000259" key="3">
    <source>
        <dbReference type="Pfam" id="PF11250"/>
    </source>
</evidence>
<feature type="compositionally biased region" description="Acidic residues" evidence="2">
    <location>
        <begin position="325"/>
        <end position="346"/>
    </location>
</feature>
<dbReference type="STRING" id="3760.A0A251NQF9"/>
<dbReference type="InterPro" id="IPR021410">
    <property type="entry name" value="FAF"/>
</dbReference>
<feature type="region of interest" description="Disordered" evidence="2">
    <location>
        <begin position="321"/>
        <end position="385"/>
    </location>
</feature>
<evidence type="ECO:0000256" key="1">
    <source>
        <dbReference type="ARBA" id="ARBA00008690"/>
    </source>
</evidence>
<feature type="compositionally biased region" description="Basic and acidic residues" evidence="2">
    <location>
        <begin position="221"/>
        <end position="234"/>
    </location>
</feature>
<evidence type="ECO:0000256" key="2">
    <source>
        <dbReference type="SAM" id="MobiDB-lite"/>
    </source>
</evidence>
<gene>
    <name evidence="4" type="ORF">PRUPE_6G145500</name>
</gene>
<dbReference type="Proteomes" id="UP000006882">
    <property type="component" value="Chromosome G6"/>
</dbReference>
<feature type="region of interest" description="Disordered" evidence="2">
    <location>
        <begin position="84"/>
        <end position="136"/>
    </location>
</feature>
<feature type="compositionally biased region" description="Basic and acidic residues" evidence="2">
    <location>
        <begin position="122"/>
        <end position="136"/>
    </location>
</feature>
<dbReference type="eggNOG" id="ENOG502QUSH">
    <property type="taxonomic scope" value="Eukaryota"/>
</dbReference>
<dbReference type="PANTHER" id="PTHR33155">
    <property type="entry name" value="FANTASTIC FOUR-LIKE PROTEIN (DUF3049)"/>
    <property type="match status" value="1"/>
</dbReference>
<dbReference type="Pfam" id="PF11250">
    <property type="entry name" value="FAF"/>
    <property type="match status" value="1"/>
</dbReference>
<sequence>MSASLSKSLTRSPSSHFMKKNIMEQEASKVIVEKLGIVTILGPSDSERTKAASLRRTLSADMSSKRWLAQHGFFPMKKIASSEELSASIDTQDNTSSSSEDEDRYQERKGKFPIWSSLDEEDQKKKMSKAEAEKKQQGQLDLWSSIICQKANEEANKAVDTAAPYVHPLVKKQSSSLTVKSLEVCTESLGSETGSEGFSSYPPSETGDIEVLDKEQEEDRAEVPRQQEEEKEKVPVAQAFDGEEFRVVKYNSAASKKLPPTRSFPPPLPSFSGCDGTSVRMRTHRNNGRVVLEAVSMPSPNNFRAQRQDGRLVLTFLATTPSSCEETESEEVVDKEEQSREEDFEENFVNFQEGGEEKESEKSDDDDDDGDDDEEEEKATKENGIKEIEIVMEEAPKVLTSRVTNVHRLALMMNKPIGFANKTHGWANKFNEVVKYGGDDEEVEVVEPTPLAKSLPPRPGRVARLIPKPPAAAKTAAAAGSFNAYEYYWRTKSTATVALNPLPQATSQSLKSNGFMSKNQVANDQQQLLVLRGNKGDHLAPFSKGCKEPRRSLLFWEPYCIATS</sequence>
<evidence type="ECO:0000313" key="4">
    <source>
        <dbReference type="EMBL" id="ONI01543.1"/>
    </source>
</evidence>
<dbReference type="OrthoDB" id="1303570at2759"/>
<reference evidence="4 5" key="1">
    <citation type="journal article" date="2013" name="Nat. Genet.">
        <title>The high-quality draft genome of peach (Prunus persica) identifies unique patterns of genetic diversity, domestication and genome evolution.</title>
        <authorList>
            <consortium name="International Peach Genome Initiative"/>
            <person name="Verde I."/>
            <person name="Abbott A.G."/>
            <person name="Scalabrin S."/>
            <person name="Jung S."/>
            <person name="Shu S."/>
            <person name="Marroni F."/>
            <person name="Zhebentyayeva T."/>
            <person name="Dettori M.T."/>
            <person name="Grimwood J."/>
            <person name="Cattonaro F."/>
            <person name="Zuccolo A."/>
            <person name="Rossini L."/>
            <person name="Jenkins J."/>
            <person name="Vendramin E."/>
            <person name="Meisel L.A."/>
            <person name="Decroocq V."/>
            <person name="Sosinski B."/>
            <person name="Prochnik S."/>
            <person name="Mitros T."/>
            <person name="Policriti A."/>
            <person name="Cipriani G."/>
            <person name="Dondini L."/>
            <person name="Ficklin S."/>
            <person name="Goodstein D.M."/>
            <person name="Xuan P."/>
            <person name="Del Fabbro C."/>
            <person name="Aramini V."/>
            <person name="Copetti D."/>
            <person name="Gonzalez S."/>
            <person name="Horner D.S."/>
            <person name="Falchi R."/>
            <person name="Lucas S."/>
            <person name="Mica E."/>
            <person name="Maldonado J."/>
            <person name="Lazzari B."/>
            <person name="Bielenberg D."/>
            <person name="Pirona R."/>
            <person name="Miculan M."/>
            <person name="Barakat A."/>
            <person name="Testolin R."/>
            <person name="Stella A."/>
            <person name="Tartarini S."/>
            <person name="Tonutti P."/>
            <person name="Arus P."/>
            <person name="Orellana A."/>
            <person name="Wells C."/>
            <person name="Main D."/>
            <person name="Vizzotto G."/>
            <person name="Silva H."/>
            <person name="Salamini F."/>
            <person name="Schmutz J."/>
            <person name="Morgante M."/>
            <person name="Rokhsar D.S."/>
        </authorList>
    </citation>
    <scope>NUCLEOTIDE SEQUENCE [LARGE SCALE GENOMIC DNA]</scope>
    <source>
        <strain evidence="5">cv. Nemared</strain>
    </source>
</reference>
<feature type="compositionally biased region" description="Polar residues" evidence="2">
    <location>
        <begin position="188"/>
        <end position="203"/>
    </location>
</feature>
<feature type="domain" description="FAF" evidence="3">
    <location>
        <begin position="263"/>
        <end position="316"/>
    </location>
</feature>
<name>A0A251NQF9_PRUPE</name>
<feature type="compositionally biased region" description="Polar residues" evidence="2">
    <location>
        <begin position="84"/>
        <end position="98"/>
    </location>
</feature>